<evidence type="ECO:0000256" key="2">
    <source>
        <dbReference type="ARBA" id="ARBA00023043"/>
    </source>
</evidence>
<evidence type="ECO:0000256" key="1">
    <source>
        <dbReference type="ARBA" id="ARBA00022737"/>
    </source>
</evidence>
<proteinExistence type="predicted"/>
<dbReference type="SUPFAM" id="SSF48403">
    <property type="entry name" value="Ankyrin repeat"/>
    <property type="match status" value="1"/>
</dbReference>
<dbReference type="Pfam" id="PF12796">
    <property type="entry name" value="Ank_2"/>
    <property type="match status" value="1"/>
</dbReference>
<organism evidence="3">
    <name type="scientific">Edafosvirus sp</name>
    <dbReference type="NCBI Taxonomy" id="2487765"/>
    <lineage>
        <taxon>Viruses</taxon>
        <taxon>Varidnaviria</taxon>
        <taxon>Bamfordvirae</taxon>
        <taxon>Nucleocytoviricota</taxon>
        <taxon>Megaviricetes</taxon>
        <taxon>Imitervirales</taxon>
        <taxon>Mimiviridae</taxon>
        <taxon>Klosneuvirinae</taxon>
    </lineage>
</organism>
<protein>
    <recommendedName>
        <fullName evidence="4">Ankyrin repeat protein</fullName>
    </recommendedName>
</protein>
<sequence length="430" mass="50627">MAEYYNKLKSAIKLNKFKYADSLLDQILDKKINIDAQDKKNNTLIMKVIYKDYHVVINDMIIHKFIQCAKAGICNLNLQKNGMTALILALIRKNKYIAHQLIESKSCNLNLQDEFGCTALMYAIRYDVLDIIELLIDYDCDLYLKNKRGTIALYCLFEYPNISRTTKLKTFEKIIVKMDIKYLNNFNNIGNIYNHYDNHACLIKNLTYDVWNNNVTEDDNFYIFKRLYELGYNMGQRNYIWNYTPMVDSVLTTIPHNKNINIILKLIELNCDINLVTNFGTTALSNAILSGQPLIVKKLLSHNVDFRTTLYFTDTKIKMTPFELAICKNNGYKVAIKNNSRWQETMIPYYKLYTLRLNDIMYALVDKYLEEKDYSFIDYMEKYNEIKNDKIIAQKIKTAYKQDFIKNNESDVYSVLVDNNMVTIIIDYLF</sequence>
<dbReference type="PANTHER" id="PTHR24126:SF14">
    <property type="entry name" value="ANK_REP_REGION DOMAIN-CONTAINING PROTEIN"/>
    <property type="match status" value="1"/>
</dbReference>
<dbReference type="Gene3D" id="1.25.40.20">
    <property type="entry name" value="Ankyrin repeat-containing domain"/>
    <property type="match status" value="2"/>
</dbReference>
<evidence type="ECO:0008006" key="4">
    <source>
        <dbReference type="Google" id="ProtNLM"/>
    </source>
</evidence>
<name>A0A3G4ZTN2_9VIRU</name>
<dbReference type="PANTHER" id="PTHR24126">
    <property type="entry name" value="ANKYRIN REPEAT, PH AND SEC7 DOMAIN CONTAINING PROTEIN SECG-RELATED"/>
    <property type="match status" value="1"/>
</dbReference>
<keyword evidence="2" id="KW-0040">ANK repeat</keyword>
<reference evidence="3" key="1">
    <citation type="submission" date="2018-10" db="EMBL/GenBank/DDBJ databases">
        <title>Hidden diversity of soil giant viruses.</title>
        <authorList>
            <person name="Schulz F."/>
            <person name="Alteio L."/>
            <person name="Goudeau D."/>
            <person name="Ryan E.M."/>
            <person name="Malmstrom R.R."/>
            <person name="Blanchard J."/>
            <person name="Woyke T."/>
        </authorList>
    </citation>
    <scope>NUCLEOTIDE SEQUENCE</scope>
    <source>
        <strain evidence="3">EDV1</strain>
    </source>
</reference>
<accession>A0A3G4ZTN2</accession>
<gene>
    <name evidence="3" type="ORF">Edafosvirus8_5</name>
</gene>
<evidence type="ECO:0000313" key="3">
    <source>
        <dbReference type="EMBL" id="AYV78255.1"/>
    </source>
</evidence>
<dbReference type="InterPro" id="IPR036770">
    <property type="entry name" value="Ankyrin_rpt-contain_sf"/>
</dbReference>
<dbReference type="EMBL" id="MK072073">
    <property type="protein sequence ID" value="AYV78255.1"/>
    <property type="molecule type" value="Genomic_DNA"/>
</dbReference>
<dbReference type="InterPro" id="IPR002110">
    <property type="entry name" value="Ankyrin_rpt"/>
</dbReference>
<keyword evidence="1" id="KW-0677">Repeat</keyword>
<dbReference type="SMART" id="SM00248">
    <property type="entry name" value="ANK"/>
    <property type="match status" value="4"/>
</dbReference>
<dbReference type="PROSITE" id="PS50088">
    <property type="entry name" value="ANK_REPEAT"/>
    <property type="match status" value="1"/>
</dbReference>